<feature type="compositionally biased region" description="Basic and acidic residues" evidence="1">
    <location>
        <begin position="405"/>
        <end position="414"/>
    </location>
</feature>
<feature type="transmembrane region" description="Helical" evidence="2">
    <location>
        <begin position="90"/>
        <end position="109"/>
    </location>
</feature>
<dbReference type="Pfam" id="PF23127">
    <property type="entry name" value="DotM_C"/>
    <property type="match status" value="1"/>
</dbReference>
<dbReference type="Proteomes" id="UP001565243">
    <property type="component" value="Unassembled WGS sequence"/>
</dbReference>
<evidence type="ECO:0000256" key="2">
    <source>
        <dbReference type="SAM" id="Phobius"/>
    </source>
</evidence>
<dbReference type="EMBL" id="JBGFFX010000019">
    <property type="protein sequence ID" value="MEY8773155.1"/>
    <property type="molecule type" value="Genomic_DNA"/>
</dbReference>
<proteinExistence type="predicted"/>
<keyword evidence="5" id="KW-1185">Reference proteome</keyword>
<protein>
    <submittedName>
        <fullName evidence="4">Conjugal transfer protein TrbA</fullName>
    </submittedName>
</protein>
<dbReference type="RefSeq" id="WP_369896763.1">
    <property type="nucleotide sequence ID" value="NZ_JBGFFX010000019.1"/>
</dbReference>
<accession>A0ABV4EDZ3</accession>
<keyword evidence="2" id="KW-0472">Membrane</keyword>
<reference evidence="4 5" key="1">
    <citation type="submission" date="2024-07" db="EMBL/GenBank/DDBJ databases">
        <authorList>
            <person name="Hebao G."/>
        </authorList>
    </citation>
    <scope>NUCLEOTIDE SEQUENCE [LARGE SCALE GENOMIC DNA]</scope>
    <source>
        <strain evidence="4 5">ACCC 02193</strain>
    </source>
</reference>
<evidence type="ECO:0000256" key="1">
    <source>
        <dbReference type="SAM" id="MobiDB-lite"/>
    </source>
</evidence>
<keyword evidence="2" id="KW-0812">Transmembrane</keyword>
<keyword evidence="2" id="KW-1133">Transmembrane helix</keyword>
<evidence type="ECO:0000313" key="4">
    <source>
        <dbReference type="EMBL" id="MEY8773155.1"/>
    </source>
</evidence>
<sequence>MQNQQQNKGGGDDGLMIAGGVLIMLTVLWLGFRDYVVYGVCYLLYWLYTVLPDVITPGNAGERRAMLQSAAHYNHQVSLWDFIGVVNETASVLFPLFILIIGLFVWLISRNPYYRLTRKLTIRNLPWVMVKNYPGIAHILARFGHFDQLLLNEDPEEARSARSPMEFAEQHDLIDTAHRRLRKKAAHKVFLAQVNLVPDGAALSLAPWEKALAASFVHLRFMGDRPTAKAILDDLNRSCLRTKDGFPDYSLADKFWSTASACEDFRTFAAGRRSSRTLLHALFDDDLQLPSAHFRWLKGVDRTLWYALSSVGRGKYFIEGAGVIAWSQCETYRRTLSEDRAALFPATVRAAVLGLELDLIHFRLVDRREPAIPAAELPEDVIPPFAFESEEDTDGPTGVPPAHAAEPDRPRLTDDESEPARPSSAPRIDHLEL</sequence>
<feature type="region of interest" description="Disordered" evidence="1">
    <location>
        <begin position="383"/>
        <end position="433"/>
    </location>
</feature>
<evidence type="ECO:0000259" key="3">
    <source>
        <dbReference type="Pfam" id="PF23127"/>
    </source>
</evidence>
<organism evidence="4 5">
    <name type="scientific">Erwinia aeris</name>
    <dbReference type="NCBI Taxonomy" id="3239803"/>
    <lineage>
        <taxon>Bacteria</taxon>
        <taxon>Pseudomonadati</taxon>
        <taxon>Pseudomonadota</taxon>
        <taxon>Gammaproteobacteria</taxon>
        <taxon>Enterobacterales</taxon>
        <taxon>Erwiniaceae</taxon>
        <taxon>Erwinia</taxon>
    </lineage>
</organism>
<gene>
    <name evidence="4" type="ORF">AB6T85_22385</name>
</gene>
<name>A0ABV4EDZ3_9GAMM</name>
<feature type="transmembrane region" description="Helical" evidence="2">
    <location>
        <begin position="21"/>
        <end position="48"/>
    </location>
</feature>
<comment type="caution">
    <text evidence="4">The sequence shown here is derived from an EMBL/GenBank/DDBJ whole genome shotgun (WGS) entry which is preliminary data.</text>
</comment>
<dbReference type="InterPro" id="IPR056464">
    <property type="entry name" value="DotM_C"/>
</dbReference>
<feature type="domain" description="DotM C-terminal cytoplasmic" evidence="3">
    <location>
        <begin position="185"/>
        <end position="332"/>
    </location>
</feature>
<evidence type="ECO:0000313" key="5">
    <source>
        <dbReference type="Proteomes" id="UP001565243"/>
    </source>
</evidence>